<dbReference type="EMBL" id="OU900105">
    <property type="protein sequence ID" value="CAG9856224.1"/>
    <property type="molecule type" value="Genomic_DNA"/>
</dbReference>
<dbReference type="AlphaFoldDB" id="A0A9N9XJE9"/>
<dbReference type="Proteomes" id="UP001153712">
    <property type="component" value="Chromosome 12"/>
</dbReference>
<dbReference type="OrthoDB" id="6780417at2759"/>
<feature type="compositionally biased region" description="Pro residues" evidence="1">
    <location>
        <begin position="114"/>
        <end position="125"/>
    </location>
</feature>
<feature type="region of interest" description="Disordered" evidence="1">
    <location>
        <begin position="104"/>
        <end position="125"/>
    </location>
</feature>
<sequence length="125" mass="14054">MTLELLLLCSLIFIFIVSFCGLLQKIKQSYQRERIIADRMARRQTGRRDAQSDAYINSTFVEDFDTGSGIFPEAPPPYTQPDDPPKYEDIVKSEGNNVLVVPGGNLRQEVPIPHSTPPPPYTITT</sequence>
<keyword evidence="3" id="KW-1185">Reference proteome</keyword>
<reference evidence="2" key="1">
    <citation type="submission" date="2022-01" db="EMBL/GenBank/DDBJ databases">
        <authorList>
            <person name="King R."/>
        </authorList>
    </citation>
    <scope>NUCLEOTIDE SEQUENCE</scope>
</reference>
<organism evidence="2 3">
    <name type="scientific">Phyllotreta striolata</name>
    <name type="common">Striped flea beetle</name>
    <name type="synonym">Crioceris striolata</name>
    <dbReference type="NCBI Taxonomy" id="444603"/>
    <lineage>
        <taxon>Eukaryota</taxon>
        <taxon>Metazoa</taxon>
        <taxon>Ecdysozoa</taxon>
        <taxon>Arthropoda</taxon>
        <taxon>Hexapoda</taxon>
        <taxon>Insecta</taxon>
        <taxon>Pterygota</taxon>
        <taxon>Neoptera</taxon>
        <taxon>Endopterygota</taxon>
        <taxon>Coleoptera</taxon>
        <taxon>Polyphaga</taxon>
        <taxon>Cucujiformia</taxon>
        <taxon>Chrysomeloidea</taxon>
        <taxon>Chrysomelidae</taxon>
        <taxon>Galerucinae</taxon>
        <taxon>Alticini</taxon>
        <taxon>Phyllotreta</taxon>
    </lineage>
</organism>
<evidence type="ECO:0000313" key="2">
    <source>
        <dbReference type="EMBL" id="CAG9856224.1"/>
    </source>
</evidence>
<accession>A0A9N9XJE9</accession>
<gene>
    <name evidence="2" type="ORF">PHYEVI_LOCUS2650</name>
</gene>
<evidence type="ECO:0000256" key="1">
    <source>
        <dbReference type="SAM" id="MobiDB-lite"/>
    </source>
</evidence>
<protein>
    <submittedName>
        <fullName evidence="2">Uncharacterized protein</fullName>
    </submittedName>
</protein>
<evidence type="ECO:0000313" key="3">
    <source>
        <dbReference type="Proteomes" id="UP001153712"/>
    </source>
</evidence>
<proteinExistence type="predicted"/>
<name>A0A9N9XJE9_PHYSR</name>